<dbReference type="GO" id="GO:0004115">
    <property type="term" value="F:3',5'-cyclic-AMP phosphodiesterase activity"/>
    <property type="evidence" value="ECO:0007669"/>
    <property type="project" value="InterPro"/>
</dbReference>
<reference evidence="2" key="1">
    <citation type="submission" date="2013-07" db="EMBL/GenBank/DDBJ databases">
        <authorList>
            <consortium name="The Broad Institute Genome Sequencing Platform"/>
            <person name="Cuomo C."/>
            <person name="Litvintseva A."/>
            <person name="Chen Y."/>
            <person name="Heitman J."/>
            <person name="Sun S."/>
            <person name="Springer D."/>
            <person name="Dromer F."/>
            <person name="Young S.K."/>
            <person name="Zeng Q."/>
            <person name="Gargeya S."/>
            <person name="Fitzgerald M."/>
            <person name="Abouelleil A."/>
            <person name="Alvarado L."/>
            <person name="Berlin A.M."/>
            <person name="Chapman S.B."/>
            <person name="Dewar J."/>
            <person name="Goldberg J."/>
            <person name="Griggs A."/>
            <person name="Gujja S."/>
            <person name="Hansen M."/>
            <person name="Howarth C."/>
            <person name="Imamovic A."/>
            <person name="Larimer J."/>
            <person name="McCowan C."/>
            <person name="Murphy C."/>
            <person name="Pearson M."/>
            <person name="Priest M."/>
            <person name="Roberts A."/>
            <person name="Saif S."/>
            <person name="Shea T."/>
            <person name="Sykes S."/>
            <person name="Wortman J."/>
            <person name="Nusbaum C."/>
            <person name="Birren B."/>
        </authorList>
    </citation>
    <scope>NUCLEOTIDE SEQUENCE</scope>
    <source>
        <strain evidence="2">CBS 10117</strain>
    </source>
</reference>
<dbReference type="Pfam" id="PF02112">
    <property type="entry name" value="PDEase_II"/>
    <property type="match status" value="2"/>
</dbReference>
<organism evidence="2 3">
    <name type="scientific">Kwoniella dejecticola CBS 10117</name>
    <dbReference type="NCBI Taxonomy" id="1296121"/>
    <lineage>
        <taxon>Eukaryota</taxon>
        <taxon>Fungi</taxon>
        <taxon>Dikarya</taxon>
        <taxon>Basidiomycota</taxon>
        <taxon>Agaricomycotina</taxon>
        <taxon>Tremellomycetes</taxon>
        <taxon>Tremellales</taxon>
        <taxon>Cryptococcaceae</taxon>
        <taxon>Kwoniella</taxon>
    </lineage>
</organism>
<evidence type="ECO:0000256" key="1">
    <source>
        <dbReference type="SAM" id="MobiDB-lite"/>
    </source>
</evidence>
<dbReference type="PANTHER" id="PTHR28283:SF1">
    <property type="entry name" value="3',5'-CYCLIC-NUCLEOTIDE PHOSPHODIESTERASE 1"/>
    <property type="match status" value="1"/>
</dbReference>
<feature type="compositionally biased region" description="Polar residues" evidence="1">
    <location>
        <begin position="414"/>
        <end position="427"/>
    </location>
</feature>
<dbReference type="CDD" id="cd07735">
    <property type="entry name" value="class_II_PDE_MBL-fold"/>
    <property type="match status" value="1"/>
</dbReference>
<dbReference type="EMBL" id="CP144534">
    <property type="protein sequence ID" value="WWC62203.1"/>
    <property type="molecule type" value="Genomic_DNA"/>
</dbReference>
<dbReference type="PANTHER" id="PTHR28283">
    <property type="entry name" value="3',5'-CYCLIC-NUCLEOTIDE PHOSPHODIESTERASE 1"/>
    <property type="match status" value="1"/>
</dbReference>
<dbReference type="GO" id="GO:1902660">
    <property type="term" value="P:negative regulation of glucose mediated signaling pathway"/>
    <property type="evidence" value="ECO:0007669"/>
    <property type="project" value="TreeGrafter"/>
</dbReference>
<dbReference type="AlphaFoldDB" id="A0AAJ8KQW1"/>
<feature type="region of interest" description="Disordered" evidence="1">
    <location>
        <begin position="279"/>
        <end position="352"/>
    </location>
</feature>
<feature type="region of interest" description="Disordered" evidence="1">
    <location>
        <begin position="414"/>
        <end position="442"/>
    </location>
</feature>
<feature type="region of interest" description="Disordered" evidence="1">
    <location>
        <begin position="1"/>
        <end position="99"/>
    </location>
</feature>
<dbReference type="KEGG" id="kdj:28967920"/>
<evidence type="ECO:0000313" key="3">
    <source>
        <dbReference type="Proteomes" id="UP000078595"/>
    </source>
</evidence>
<feature type="compositionally biased region" description="Low complexity" evidence="1">
    <location>
        <begin position="1"/>
        <end position="13"/>
    </location>
</feature>
<sequence length="635" mass="68724">MTEEASTSTTTETGTRDIGSKEQIRKRSTRSGETSKPDSQSRSRSTSMIKQGRSKRSNSVSKSKSKSKSKSNSAEVEEKNSALINNQSHKPGDDGPAEYQDIEEPTFEIVVLGSGGGPLETDCSGYLVKAARSSWEDGVLALEGGSGLGALASILSNTPPSTLFPGLTFPPAYNTPVLQAAHVFSFLACYLITHAHLDHVGSLIMLSGSVPPKHSEHTQPPTTALPTPSTASTSAAAGHADPEKKKVPHPRPHVYGTRKTLEQLSQAYQGGLWPELGSWVPDREGDAAHESLQSSTSHQNNNESGARSGAGSGEGRTKRRKLDKSEQSPSHRNRLSMGLEEGKLVNGPHGAVEGTEENYNSCLLFSPLSTERVHRPLHPTLPISLLTYPVAHGCTSKHTYESSAMFIRYDPTAVTRTPPSSSRSLANGSGFTTRSGSSTPKKGREFLFFGDVESSYRKQGEEHVDIERGKEAEEMNGQVWKEAAKSWNEGRLCGIFIECSYDSSRPAHLMFGHLSPPGVYHELSSLANLVKLNKGENGTRQRPLAGLKVFIIHIKDALVPHPTGKTARQIIMAELKELEEQGQLGVQFIETKRADRIGIMENEINMEGMLNRIPGIGRQVSDIVAPSGFTSLSTQ</sequence>
<protein>
    <recommendedName>
        <fullName evidence="4">3',5'-cyclic-nucleotide phosphodiesterase</fullName>
    </recommendedName>
</protein>
<feature type="compositionally biased region" description="Basic and acidic residues" evidence="1">
    <location>
        <begin position="14"/>
        <end position="25"/>
    </location>
</feature>
<dbReference type="GO" id="GO:0047555">
    <property type="term" value="F:3',5'-cyclic-GMP phosphodiesterase activity"/>
    <property type="evidence" value="ECO:0007669"/>
    <property type="project" value="TreeGrafter"/>
</dbReference>
<dbReference type="InterPro" id="IPR000396">
    <property type="entry name" value="Pdiesterase2"/>
</dbReference>
<proteinExistence type="predicted"/>
<dbReference type="Proteomes" id="UP000078595">
    <property type="component" value="Chromosome 5"/>
</dbReference>
<dbReference type="GO" id="GO:0006198">
    <property type="term" value="P:cAMP catabolic process"/>
    <property type="evidence" value="ECO:0007669"/>
    <property type="project" value="InterPro"/>
</dbReference>
<accession>A0AAJ8KQW1</accession>
<evidence type="ECO:0008006" key="4">
    <source>
        <dbReference type="Google" id="ProtNLM"/>
    </source>
</evidence>
<name>A0AAJ8KQW1_9TREE</name>
<feature type="compositionally biased region" description="Low complexity" evidence="1">
    <location>
        <begin position="428"/>
        <end position="439"/>
    </location>
</feature>
<reference evidence="2" key="2">
    <citation type="submission" date="2024-02" db="EMBL/GenBank/DDBJ databases">
        <title>Comparative genomics of Cryptococcus and Kwoniella reveals pathogenesis evolution and contrasting modes of karyotype evolution via chromosome fusion or intercentromeric recombination.</title>
        <authorList>
            <person name="Coelho M.A."/>
            <person name="David-Palma M."/>
            <person name="Shea T."/>
            <person name="Bowers K."/>
            <person name="McGinley-Smith S."/>
            <person name="Mohammad A.W."/>
            <person name="Gnirke A."/>
            <person name="Yurkov A.M."/>
            <person name="Nowrousian M."/>
            <person name="Sun S."/>
            <person name="Cuomo C.A."/>
            <person name="Heitman J."/>
        </authorList>
    </citation>
    <scope>NUCLEOTIDE SEQUENCE</scope>
    <source>
        <strain evidence="2">CBS 10117</strain>
    </source>
</reference>
<keyword evidence="3" id="KW-1185">Reference proteome</keyword>
<gene>
    <name evidence="2" type="ORF">I303_104798</name>
</gene>
<feature type="compositionally biased region" description="Low complexity" evidence="1">
    <location>
        <begin position="220"/>
        <end position="237"/>
    </location>
</feature>
<evidence type="ECO:0000313" key="2">
    <source>
        <dbReference type="EMBL" id="WWC62203.1"/>
    </source>
</evidence>
<feature type="region of interest" description="Disordered" evidence="1">
    <location>
        <begin position="211"/>
        <end position="254"/>
    </location>
</feature>
<dbReference type="GeneID" id="28967920"/>
<dbReference type="RefSeq" id="XP_065825111.1">
    <property type="nucleotide sequence ID" value="XM_065969039.1"/>
</dbReference>